<dbReference type="RefSeq" id="WP_085422156.1">
    <property type="nucleotide sequence ID" value="NZ_FXAF01000006.1"/>
</dbReference>
<feature type="compositionally biased region" description="Basic and acidic residues" evidence="1">
    <location>
        <begin position="115"/>
        <end position="132"/>
    </location>
</feature>
<dbReference type="InterPro" id="IPR011992">
    <property type="entry name" value="EF-hand-dom_pair"/>
</dbReference>
<dbReference type="AlphaFoldDB" id="A0A1X7EVM0"/>
<sequence>MNAKKIVLATLAASLVAGAALPAIAAPGRGGPDRRGAVMQDVMFVRLLKNADTNKDGKVSKDELTARQDALFTEIDANKDGTITRGELFDYRQAKREEFRKNNPAPQQADNGDDQQDRRADRRDDDRRDRDRHAWDRRGWDHHDRDRREARFDGPRHGHMMRGGFFRMVDEDRDGKITKAEASAASDKLFARMDTNKDGTISIDDLPDRPL</sequence>
<feature type="domain" description="EF-hand" evidence="3">
    <location>
        <begin position="181"/>
        <end position="211"/>
    </location>
</feature>
<evidence type="ECO:0000313" key="5">
    <source>
        <dbReference type="Proteomes" id="UP000192903"/>
    </source>
</evidence>
<feature type="signal peptide" evidence="2">
    <location>
        <begin position="1"/>
        <end position="25"/>
    </location>
</feature>
<evidence type="ECO:0000256" key="2">
    <source>
        <dbReference type="SAM" id="SignalP"/>
    </source>
</evidence>
<dbReference type="SUPFAM" id="SSF47473">
    <property type="entry name" value="EF-hand"/>
    <property type="match status" value="1"/>
</dbReference>
<keyword evidence="5" id="KW-1185">Reference proteome</keyword>
<dbReference type="PROSITE" id="PS50222">
    <property type="entry name" value="EF_HAND_2"/>
    <property type="match status" value="2"/>
</dbReference>
<reference evidence="5" key="1">
    <citation type="submission" date="2017-04" db="EMBL/GenBank/DDBJ databases">
        <authorList>
            <person name="Varghese N."/>
            <person name="Submissions S."/>
        </authorList>
    </citation>
    <scope>NUCLEOTIDE SEQUENCE [LARGE SCALE GENOMIC DNA]</scope>
    <source>
        <strain evidence="5">B4P</strain>
    </source>
</reference>
<keyword evidence="2" id="KW-0732">Signal</keyword>
<dbReference type="Gene3D" id="1.10.238.10">
    <property type="entry name" value="EF-hand"/>
    <property type="match status" value="2"/>
</dbReference>
<protein>
    <submittedName>
        <fullName evidence="4">EF hand</fullName>
    </submittedName>
</protein>
<dbReference type="Proteomes" id="UP000192903">
    <property type="component" value="Unassembled WGS sequence"/>
</dbReference>
<accession>A0A1X7EVM0</accession>
<evidence type="ECO:0000259" key="3">
    <source>
        <dbReference type="PROSITE" id="PS50222"/>
    </source>
</evidence>
<name>A0A1X7EVM0_9HYPH</name>
<proteinExistence type="predicted"/>
<feature type="chain" id="PRO_5013390169" evidence="2">
    <location>
        <begin position="26"/>
        <end position="211"/>
    </location>
</feature>
<evidence type="ECO:0000313" key="4">
    <source>
        <dbReference type="EMBL" id="SMF41100.1"/>
    </source>
</evidence>
<dbReference type="OrthoDB" id="8404005at2"/>
<dbReference type="EMBL" id="FXAF01000006">
    <property type="protein sequence ID" value="SMF41100.1"/>
    <property type="molecule type" value="Genomic_DNA"/>
</dbReference>
<feature type="region of interest" description="Disordered" evidence="1">
    <location>
        <begin position="97"/>
        <end position="132"/>
    </location>
</feature>
<organism evidence="4 5">
    <name type="scientific">Xaviernesmea oryzae</name>
    <dbReference type="NCBI Taxonomy" id="464029"/>
    <lineage>
        <taxon>Bacteria</taxon>
        <taxon>Pseudomonadati</taxon>
        <taxon>Pseudomonadota</taxon>
        <taxon>Alphaproteobacteria</taxon>
        <taxon>Hyphomicrobiales</taxon>
        <taxon>Rhizobiaceae</taxon>
        <taxon>Rhizobium/Agrobacterium group</taxon>
        <taxon>Xaviernesmea</taxon>
    </lineage>
</organism>
<feature type="region of interest" description="Disordered" evidence="1">
    <location>
        <begin position="192"/>
        <end position="211"/>
    </location>
</feature>
<feature type="domain" description="EF-hand" evidence="3">
    <location>
        <begin position="63"/>
        <end position="98"/>
    </location>
</feature>
<gene>
    <name evidence="4" type="ORF">SAMN02982989_1893</name>
</gene>
<dbReference type="PROSITE" id="PS00018">
    <property type="entry name" value="EF_HAND_1"/>
    <property type="match status" value="2"/>
</dbReference>
<evidence type="ECO:0000256" key="1">
    <source>
        <dbReference type="SAM" id="MobiDB-lite"/>
    </source>
</evidence>
<dbReference type="Pfam" id="PF13202">
    <property type="entry name" value="EF-hand_5"/>
    <property type="match status" value="4"/>
</dbReference>
<dbReference type="InterPro" id="IPR018247">
    <property type="entry name" value="EF_Hand_1_Ca_BS"/>
</dbReference>
<dbReference type="GO" id="GO:0005509">
    <property type="term" value="F:calcium ion binding"/>
    <property type="evidence" value="ECO:0007669"/>
    <property type="project" value="InterPro"/>
</dbReference>
<dbReference type="InterPro" id="IPR002048">
    <property type="entry name" value="EF_hand_dom"/>
</dbReference>
<dbReference type="STRING" id="464029.SAMN02982989_1893"/>